<keyword evidence="4" id="KW-1003">Cell membrane</keyword>
<evidence type="ECO:0000256" key="6">
    <source>
        <dbReference type="ARBA" id="ARBA00022989"/>
    </source>
</evidence>
<dbReference type="EMBL" id="QZVT01000004">
    <property type="protein sequence ID" value="RJT80169.1"/>
    <property type="molecule type" value="Genomic_DNA"/>
</dbReference>
<keyword evidence="5 8" id="KW-0812">Transmembrane</keyword>
<keyword evidence="3" id="KW-0813">Transport</keyword>
<comment type="caution">
    <text evidence="9">The sequence shown here is derived from an EMBL/GenBank/DDBJ whole genome shotgun (WGS) entry which is preliminary data.</text>
</comment>
<sequence length="306" mass="31738">MIGVLAGFTVIGIVILVGYIAGRLQIGGPTAPQALTGTAFFLTNPALLLTVVAEADMTDIFSAYVPVAVISALGTAALYILASRLFFRRPAAETAIGAMSSSYVNANNIGIPIAVYALGNATPVVPVLLLQLLVLAPTYLALLDLTSGHPPSVRRIISQPVRNPMIIASFVGVALSWSGLTLPAVLWEPLLLLGGAAVPLVLLAFGMSLHGNSPLSERVNRVDVITATVLKSVVMPAIAFVFAALVFHLDDQLVFGAVLMASLPTAQNVFMFASRYDKATATARDVVLLSSAGAVPVLLLAAALLA</sequence>
<evidence type="ECO:0000256" key="4">
    <source>
        <dbReference type="ARBA" id="ARBA00022475"/>
    </source>
</evidence>
<dbReference type="PANTHER" id="PTHR36838">
    <property type="entry name" value="AUXIN EFFLUX CARRIER FAMILY PROTEIN"/>
    <property type="match status" value="1"/>
</dbReference>
<dbReference type="GO" id="GO:0055085">
    <property type="term" value="P:transmembrane transport"/>
    <property type="evidence" value="ECO:0007669"/>
    <property type="project" value="InterPro"/>
</dbReference>
<reference evidence="9 10" key="1">
    <citation type="submission" date="2018-09" db="EMBL/GenBank/DDBJ databases">
        <title>Novel species of Arthrobacter.</title>
        <authorList>
            <person name="Liu Q."/>
            <person name="Xin Y.-H."/>
        </authorList>
    </citation>
    <scope>NUCLEOTIDE SEQUENCE [LARGE SCALE GENOMIC DNA]</scope>
    <source>
        <strain evidence="9 10">Hz2</strain>
    </source>
</reference>
<protein>
    <submittedName>
        <fullName evidence="9">AEC family transporter</fullName>
    </submittedName>
</protein>
<dbReference type="Proteomes" id="UP000272560">
    <property type="component" value="Unassembled WGS sequence"/>
</dbReference>
<feature type="transmembrane region" description="Helical" evidence="8">
    <location>
        <begin position="124"/>
        <end position="145"/>
    </location>
</feature>
<feature type="transmembrane region" description="Helical" evidence="8">
    <location>
        <begin position="286"/>
        <end position="305"/>
    </location>
</feature>
<feature type="transmembrane region" description="Helical" evidence="8">
    <location>
        <begin position="61"/>
        <end position="82"/>
    </location>
</feature>
<dbReference type="OrthoDB" id="5405318at2"/>
<feature type="transmembrane region" description="Helical" evidence="8">
    <location>
        <begin position="6"/>
        <end position="22"/>
    </location>
</feature>
<proteinExistence type="inferred from homology"/>
<feature type="transmembrane region" description="Helical" evidence="8">
    <location>
        <begin position="253"/>
        <end position="274"/>
    </location>
</feature>
<evidence type="ECO:0000313" key="9">
    <source>
        <dbReference type="EMBL" id="RJT80169.1"/>
    </source>
</evidence>
<feature type="transmembrane region" description="Helical" evidence="8">
    <location>
        <begin position="34"/>
        <end position="55"/>
    </location>
</feature>
<organism evidence="9 10">
    <name type="scientific">Arthrobacter cheniae</name>
    <dbReference type="NCBI Taxonomy" id="1258888"/>
    <lineage>
        <taxon>Bacteria</taxon>
        <taxon>Bacillati</taxon>
        <taxon>Actinomycetota</taxon>
        <taxon>Actinomycetes</taxon>
        <taxon>Micrococcales</taxon>
        <taxon>Micrococcaceae</taxon>
        <taxon>Arthrobacter</taxon>
    </lineage>
</organism>
<dbReference type="Pfam" id="PF03547">
    <property type="entry name" value="Mem_trans"/>
    <property type="match status" value="2"/>
</dbReference>
<evidence type="ECO:0000256" key="1">
    <source>
        <dbReference type="ARBA" id="ARBA00004651"/>
    </source>
</evidence>
<keyword evidence="6 8" id="KW-1133">Transmembrane helix</keyword>
<feature type="transmembrane region" description="Helical" evidence="8">
    <location>
        <begin position="192"/>
        <end position="212"/>
    </location>
</feature>
<dbReference type="PANTHER" id="PTHR36838:SF1">
    <property type="entry name" value="SLR1864 PROTEIN"/>
    <property type="match status" value="1"/>
</dbReference>
<evidence type="ECO:0000313" key="10">
    <source>
        <dbReference type="Proteomes" id="UP000272560"/>
    </source>
</evidence>
<keyword evidence="10" id="KW-1185">Reference proteome</keyword>
<comment type="subcellular location">
    <subcellularLocation>
        <location evidence="1">Cell membrane</location>
        <topology evidence="1">Multi-pass membrane protein</topology>
    </subcellularLocation>
</comment>
<dbReference type="Gene3D" id="1.20.1530.20">
    <property type="match status" value="1"/>
</dbReference>
<dbReference type="RefSeq" id="WP_120148860.1">
    <property type="nucleotide sequence ID" value="NZ_QZVT01000004.1"/>
</dbReference>
<evidence type="ECO:0000256" key="8">
    <source>
        <dbReference type="SAM" id="Phobius"/>
    </source>
</evidence>
<keyword evidence="7 8" id="KW-0472">Membrane</keyword>
<gene>
    <name evidence="9" type="ORF">D6T63_09915</name>
</gene>
<feature type="transmembrane region" description="Helical" evidence="8">
    <location>
        <begin position="224"/>
        <end position="247"/>
    </location>
</feature>
<dbReference type="InterPro" id="IPR038770">
    <property type="entry name" value="Na+/solute_symporter_sf"/>
</dbReference>
<accession>A0A3A5M4M5</accession>
<evidence type="ECO:0000256" key="7">
    <source>
        <dbReference type="ARBA" id="ARBA00023136"/>
    </source>
</evidence>
<evidence type="ECO:0000256" key="5">
    <source>
        <dbReference type="ARBA" id="ARBA00022692"/>
    </source>
</evidence>
<name>A0A3A5M4M5_9MICC</name>
<dbReference type="InterPro" id="IPR004776">
    <property type="entry name" value="Mem_transp_PIN-like"/>
</dbReference>
<dbReference type="GO" id="GO:0005886">
    <property type="term" value="C:plasma membrane"/>
    <property type="evidence" value="ECO:0007669"/>
    <property type="project" value="UniProtKB-SubCell"/>
</dbReference>
<evidence type="ECO:0000256" key="2">
    <source>
        <dbReference type="ARBA" id="ARBA00010145"/>
    </source>
</evidence>
<dbReference type="AlphaFoldDB" id="A0A3A5M4M5"/>
<evidence type="ECO:0000256" key="3">
    <source>
        <dbReference type="ARBA" id="ARBA00022448"/>
    </source>
</evidence>
<feature type="transmembrane region" description="Helical" evidence="8">
    <location>
        <begin position="166"/>
        <end position="186"/>
    </location>
</feature>
<comment type="similarity">
    <text evidence="2">Belongs to the auxin efflux carrier (TC 2.A.69) family.</text>
</comment>